<comment type="caution">
    <text evidence="2">The sequence shown here is derived from an EMBL/GenBank/DDBJ whole genome shotgun (WGS) entry which is preliminary data.</text>
</comment>
<feature type="region of interest" description="Disordered" evidence="1">
    <location>
        <begin position="305"/>
        <end position="329"/>
    </location>
</feature>
<gene>
    <name evidence="2" type="ORF">D6D28_10363</name>
</gene>
<evidence type="ECO:0000256" key="1">
    <source>
        <dbReference type="SAM" id="MobiDB-lite"/>
    </source>
</evidence>
<feature type="region of interest" description="Disordered" evidence="1">
    <location>
        <begin position="126"/>
        <end position="152"/>
    </location>
</feature>
<feature type="compositionally biased region" description="Acidic residues" evidence="1">
    <location>
        <begin position="305"/>
        <end position="320"/>
    </location>
</feature>
<protein>
    <submittedName>
        <fullName evidence="2">Uncharacterized protein</fullName>
    </submittedName>
</protein>
<dbReference type="EMBL" id="QZAF01001022">
    <property type="protein sequence ID" value="THV63832.1"/>
    <property type="molecule type" value="Genomic_DNA"/>
</dbReference>
<name>A0A4S8RZP1_AURPU</name>
<dbReference type="AlphaFoldDB" id="A0A4S8RZP1"/>
<evidence type="ECO:0000313" key="2">
    <source>
        <dbReference type="EMBL" id="THV63832.1"/>
    </source>
</evidence>
<proteinExistence type="predicted"/>
<organism evidence="2 3">
    <name type="scientific">Aureobasidium pullulans</name>
    <name type="common">Black yeast</name>
    <name type="synonym">Pullularia pullulans</name>
    <dbReference type="NCBI Taxonomy" id="5580"/>
    <lineage>
        <taxon>Eukaryota</taxon>
        <taxon>Fungi</taxon>
        <taxon>Dikarya</taxon>
        <taxon>Ascomycota</taxon>
        <taxon>Pezizomycotina</taxon>
        <taxon>Dothideomycetes</taxon>
        <taxon>Dothideomycetidae</taxon>
        <taxon>Dothideales</taxon>
        <taxon>Saccotheciaceae</taxon>
        <taxon>Aureobasidium</taxon>
    </lineage>
</organism>
<reference evidence="2 3" key="1">
    <citation type="submission" date="2018-10" db="EMBL/GenBank/DDBJ databases">
        <title>Fifty Aureobasidium pullulans genomes reveal a recombining polyextremotolerant generalist.</title>
        <authorList>
            <person name="Gostincar C."/>
            <person name="Turk M."/>
            <person name="Zajc J."/>
            <person name="Gunde-Cimerman N."/>
        </authorList>
    </citation>
    <scope>NUCLEOTIDE SEQUENCE [LARGE SCALE GENOMIC DNA]</scope>
    <source>
        <strain evidence="2 3">EXF-11900</strain>
    </source>
</reference>
<feature type="region of interest" description="Disordered" evidence="1">
    <location>
        <begin position="383"/>
        <end position="416"/>
    </location>
</feature>
<evidence type="ECO:0000313" key="3">
    <source>
        <dbReference type="Proteomes" id="UP000304951"/>
    </source>
</evidence>
<dbReference type="Proteomes" id="UP000304951">
    <property type="component" value="Unassembled WGS sequence"/>
</dbReference>
<sequence>MINPLALSRKPKPLLSLVAIVGCSSSPSLLTSSQVGAPTTTCAFYLFRYHHHHHHQHYCYQHTAHTFNTTTTNNIVVHTAYASNTTKINLLPITSSESEVMASGETHQIRGAILRITKRPAVDNISIQEESKRARTHPSSGPDATPAQPTMETIHDRDRPLWPANGITAEASLLRISELERGNEDEKLMAMFARHVIKPERRHRPRQKWVSKRTLRHTFPEHFVNSGFLVTSTWASKSAEEFGLPDLFLRGVDERTARLVPADDIVHLFAEADRGPDIDALSAGELDWLENRIDNYLVTSPADLQSEEDQLSEDSDDGDDTVFSSFGRPRRVRGRTFESQSSYRLGDIGTDRQRHDVASSTIDTGQIEQVGDSPHVSDHTFATVESNENERSVRPKHRSPTSTGLETRASHETHSDRTIHTVAEALMLAPSSTNAHGHPPLDVKTTAVPLTPDDSQAAISLLTPKISEILRDFPTSHEDPAFMLLLRDVVKSTITGDTKFIEDSMLELETHVVTTTVNKPSNNPNEMAVLARPILEALRKWHVQDSAINCSETRLKINRMSMARDSDGLRNMHAGMLIWEARSKQQST</sequence>
<accession>A0A4S8RZP1</accession>